<evidence type="ECO:0000259" key="3">
    <source>
        <dbReference type="Pfam" id="PF25954"/>
    </source>
</evidence>
<name>A5GCF5_GEOUR</name>
<organism evidence="4 5">
    <name type="scientific">Geotalea uraniireducens (strain Rf4)</name>
    <name type="common">Geobacter uraniireducens</name>
    <dbReference type="NCBI Taxonomy" id="351605"/>
    <lineage>
        <taxon>Bacteria</taxon>
        <taxon>Pseudomonadati</taxon>
        <taxon>Thermodesulfobacteriota</taxon>
        <taxon>Desulfuromonadia</taxon>
        <taxon>Geobacterales</taxon>
        <taxon>Geobacteraceae</taxon>
        <taxon>Geotalea</taxon>
    </lineage>
</organism>
<dbReference type="Gene3D" id="2.40.420.20">
    <property type="match status" value="1"/>
</dbReference>
<dbReference type="GO" id="GO:1990281">
    <property type="term" value="C:efflux pump complex"/>
    <property type="evidence" value="ECO:0007669"/>
    <property type="project" value="TreeGrafter"/>
</dbReference>
<dbReference type="Pfam" id="PF25954">
    <property type="entry name" value="Beta-barrel_RND_2"/>
    <property type="match status" value="1"/>
</dbReference>
<dbReference type="KEGG" id="gur:Gura_0527"/>
<dbReference type="PANTHER" id="PTHR30469:SF11">
    <property type="entry name" value="BLL4320 PROTEIN"/>
    <property type="match status" value="1"/>
</dbReference>
<dbReference type="Gene3D" id="2.40.50.100">
    <property type="match status" value="1"/>
</dbReference>
<proteinExistence type="inferred from homology"/>
<dbReference type="SUPFAM" id="SSF111369">
    <property type="entry name" value="HlyD-like secretion proteins"/>
    <property type="match status" value="1"/>
</dbReference>
<evidence type="ECO:0000256" key="1">
    <source>
        <dbReference type="ARBA" id="ARBA00009477"/>
    </source>
</evidence>
<dbReference type="RefSeq" id="WP_011937466.1">
    <property type="nucleotide sequence ID" value="NC_009483.1"/>
</dbReference>
<dbReference type="HOGENOM" id="CLU_018816_1_2_7"/>
<comment type="similarity">
    <text evidence="1">Belongs to the membrane fusion protein (MFP) (TC 8.A.1) family.</text>
</comment>
<dbReference type="InterPro" id="IPR058792">
    <property type="entry name" value="Beta-barrel_RND_2"/>
</dbReference>
<reference evidence="4 5" key="1">
    <citation type="submission" date="2007-05" db="EMBL/GenBank/DDBJ databases">
        <title>Complete sequence of Geobacter uraniireducens Rf4.</title>
        <authorList>
            <consortium name="US DOE Joint Genome Institute"/>
            <person name="Copeland A."/>
            <person name="Lucas S."/>
            <person name="Lapidus A."/>
            <person name="Barry K."/>
            <person name="Detter J.C."/>
            <person name="Glavina del Rio T."/>
            <person name="Hammon N."/>
            <person name="Israni S."/>
            <person name="Dalin E."/>
            <person name="Tice H."/>
            <person name="Pitluck S."/>
            <person name="Chertkov O."/>
            <person name="Brettin T."/>
            <person name="Bruce D."/>
            <person name="Han C."/>
            <person name="Schmutz J."/>
            <person name="Larimer F."/>
            <person name="Land M."/>
            <person name="Hauser L."/>
            <person name="Kyrpides N."/>
            <person name="Mikhailova N."/>
            <person name="Shelobolina E."/>
            <person name="Aklujkar M."/>
            <person name="Lovley D."/>
            <person name="Richardson P."/>
        </authorList>
    </citation>
    <scope>NUCLEOTIDE SEQUENCE [LARGE SCALE GENOMIC DNA]</scope>
    <source>
        <strain evidence="5">ATCC BAA-1134 / JCM 13001 / Rf4</strain>
    </source>
</reference>
<evidence type="ECO:0000313" key="5">
    <source>
        <dbReference type="Proteomes" id="UP000006695"/>
    </source>
</evidence>
<gene>
    <name evidence="4" type="ordered locus">Gura_0527</name>
</gene>
<dbReference type="PANTHER" id="PTHR30469">
    <property type="entry name" value="MULTIDRUG RESISTANCE PROTEIN MDTA"/>
    <property type="match status" value="1"/>
</dbReference>
<dbReference type="NCBIfam" id="TIGR01730">
    <property type="entry name" value="RND_mfp"/>
    <property type="match status" value="1"/>
</dbReference>
<feature type="domain" description="Multidrug resistance protein MdtA-like barrel-sandwich hybrid" evidence="2">
    <location>
        <begin position="69"/>
        <end position="190"/>
    </location>
</feature>
<dbReference type="STRING" id="351605.Gura_0527"/>
<dbReference type="EMBL" id="CP000698">
    <property type="protein sequence ID" value="ABQ24741.1"/>
    <property type="molecule type" value="Genomic_DNA"/>
</dbReference>
<dbReference type="Proteomes" id="UP000006695">
    <property type="component" value="Chromosome"/>
</dbReference>
<dbReference type="GO" id="GO:0015562">
    <property type="term" value="F:efflux transmembrane transporter activity"/>
    <property type="evidence" value="ECO:0007669"/>
    <property type="project" value="TreeGrafter"/>
</dbReference>
<dbReference type="Gene3D" id="1.10.287.470">
    <property type="entry name" value="Helix hairpin bin"/>
    <property type="match status" value="1"/>
</dbReference>
<dbReference type="AlphaFoldDB" id="A5GCF5"/>
<keyword evidence="5" id="KW-1185">Reference proteome</keyword>
<accession>A5GCF5</accession>
<dbReference type="Pfam" id="PF25917">
    <property type="entry name" value="BSH_RND"/>
    <property type="match status" value="1"/>
</dbReference>
<feature type="domain" description="CusB-like beta-barrel" evidence="3">
    <location>
        <begin position="205"/>
        <end position="275"/>
    </location>
</feature>
<evidence type="ECO:0000313" key="4">
    <source>
        <dbReference type="EMBL" id="ABQ24741.1"/>
    </source>
</evidence>
<dbReference type="Gene3D" id="2.40.30.170">
    <property type="match status" value="1"/>
</dbReference>
<dbReference type="FunFam" id="2.40.30.170:FF:000010">
    <property type="entry name" value="Efflux RND transporter periplasmic adaptor subunit"/>
    <property type="match status" value="1"/>
</dbReference>
<evidence type="ECO:0000259" key="2">
    <source>
        <dbReference type="Pfam" id="PF25917"/>
    </source>
</evidence>
<dbReference type="InterPro" id="IPR006143">
    <property type="entry name" value="RND_pump_MFP"/>
</dbReference>
<sequence>MTKRMLLMLAAVALLFGGIFGYQAFQARMAKKSMAAGQAPLMTVTTITAKSLPWQPQLKAVGSLRAVRGVDVTCEIAGLVRSVQFRSGNDVKAGQLLVQLNADADVALLRSLRAAADLASTVYIRDIKQFAVKGVSQATLDADAADLKVKQAQVAQQEALVDKKIIRAPFTGRLGITTVNPGQYLNPGDKIVTLQALDAIYADFYLPQQELASIALGQTVAVTTDSYPGRIFSGRITAVNPRVDPETRNFQVEATIANPRHVLLPGMYVTVEVRAGAGQNFLTLPQTAVTFNPYGETIYIVEEKGQRPDGKPLLIARQTFVTVGPTRGDQVAILTGVKDGEEVVTSGQLKLKNGSPVIVDNRIQPSNNAAPRPMDE</sequence>
<protein>
    <submittedName>
        <fullName evidence="4">Efflux transporter, RND family, MFP subunit</fullName>
    </submittedName>
</protein>
<dbReference type="InterPro" id="IPR058625">
    <property type="entry name" value="MdtA-like_BSH"/>
</dbReference>